<dbReference type="EMBL" id="BPVZ01000060">
    <property type="protein sequence ID" value="GKV22466.1"/>
    <property type="molecule type" value="Genomic_DNA"/>
</dbReference>
<evidence type="ECO:0000313" key="8">
    <source>
        <dbReference type="Proteomes" id="UP001054252"/>
    </source>
</evidence>
<protein>
    <submittedName>
        <fullName evidence="7">Uncharacterized protein</fullName>
    </submittedName>
</protein>
<keyword evidence="5 6" id="KW-0472">Membrane</keyword>
<feature type="transmembrane region" description="Helical" evidence="6">
    <location>
        <begin position="168"/>
        <end position="188"/>
    </location>
</feature>
<gene>
    <name evidence="7" type="ORF">SLEP1_g32335</name>
</gene>
<organism evidence="7 8">
    <name type="scientific">Rubroshorea leprosula</name>
    <dbReference type="NCBI Taxonomy" id="152421"/>
    <lineage>
        <taxon>Eukaryota</taxon>
        <taxon>Viridiplantae</taxon>
        <taxon>Streptophyta</taxon>
        <taxon>Embryophyta</taxon>
        <taxon>Tracheophyta</taxon>
        <taxon>Spermatophyta</taxon>
        <taxon>Magnoliopsida</taxon>
        <taxon>eudicotyledons</taxon>
        <taxon>Gunneridae</taxon>
        <taxon>Pentapetalae</taxon>
        <taxon>rosids</taxon>
        <taxon>malvids</taxon>
        <taxon>Malvales</taxon>
        <taxon>Dipterocarpaceae</taxon>
        <taxon>Rubroshorea</taxon>
    </lineage>
</organism>
<dbReference type="Proteomes" id="UP001054252">
    <property type="component" value="Unassembled WGS sequence"/>
</dbReference>
<keyword evidence="3 6" id="KW-0812">Transmembrane</keyword>
<name>A0AAV5KD06_9ROSI</name>
<reference evidence="7 8" key="1">
    <citation type="journal article" date="2021" name="Commun. Biol.">
        <title>The genome of Shorea leprosula (Dipterocarpaceae) highlights the ecological relevance of drought in aseasonal tropical rainforests.</title>
        <authorList>
            <person name="Ng K.K.S."/>
            <person name="Kobayashi M.J."/>
            <person name="Fawcett J.A."/>
            <person name="Hatakeyama M."/>
            <person name="Paape T."/>
            <person name="Ng C.H."/>
            <person name="Ang C.C."/>
            <person name="Tnah L.H."/>
            <person name="Lee C.T."/>
            <person name="Nishiyama T."/>
            <person name="Sese J."/>
            <person name="O'Brien M.J."/>
            <person name="Copetti D."/>
            <person name="Mohd Noor M.I."/>
            <person name="Ong R.C."/>
            <person name="Putra M."/>
            <person name="Sireger I.Z."/>
            <person name="Indrioko S."/>
            <person name="Kosugi Y."/>
            <person name="Izuno A."/>
            <person name="Isagi Y."/>
            <person name="Lee S.L."/>
            <person name="Shimizu K.K."/>
        </authorList>
    </citation>
    <scope>NUCLEOTIDE SEQUENCE [LARGE SCALE GENOMIC DNA]</scope>
    <source>
        <strain evidence="7">214</strain>
    </source>
</reference>
<evidence type="ECO:0000256" key="1">
    <source>
        <dbReference type="ARBA" id="ARBA00004141"/>
    </source>
</evidence>
<dbReference type="GO" id="GO:0022857">
    <property type="term" value="F:transmembrane transporter activity"/>
    <property type="evidence" value="ECO:0007669"/>
    <property type="project" value="InterPro"/>
</dbReference>
<evidence type="ECO:0000313" key="7">
    <source>
        <dbReference type="EMBL" id="GKV22466.1"/>
    </source>
</evidence>
<dbReference type="Pfam" id="PF00854">
    <property type="entry name" value="PTR2"/>
    <property type="match status" value="1"/>
</dbReference>
<comment type="subcellular location">
    <subcellularLocation>
        <location evidence="1">Membrane</location>
        <topology evidence="1">Multi-pass membrane protein</topology>
    </subcellularLocation>
</comment>
<dbReference type="GO" id="GO:0016020">
    <property type="term" value="C:membrane"/>
    <property type="evidence" value="ECO:0007669"/>
    <property type="project" value="UniProtKB-SubCell"/>
</dbReference>
<feature type="transmembrane region" description="Helical" evidence="6">
    <location>
        <begin position="44"/>
        <end position="66"/>
    </location>
</feature>
<comment type="caution">
    <text evidence="7">The sequence shown here is derived from an EMBL/GenBank/DDBJ whole genome shotgun (WGS) entry which is preliminary data.</text>
</comment>
<dbReference type="AlphaFoldDB" id="A0AAV5KD06"/>
<dbReference type="PANTHER" id="PTHR11654">
    <property type="entry name" value="OLIGOPEPTIDE TRANSPORTER-RELATED"/>
    <property type="match status" value="1"/>
</dbReference>
<keyword evidence="8" id="KW-1185">Reference proteome</keyword>
<proteinExistence type="inferred from homology"/>
<evidence type="ECO:0000256" key="2">
    <source>
        <dbReference type="ARBA" id="ARBA00005982"/>
    </source>
</evidence>
<evidence type="ECO:0000256" key="5">
    <source>
        <dbReference type="ARBA" id="ARBA00023136"/>
    </source>
</evidence>
<comment type="similarity">
    <text evidence="2">Belongs to the major facilitator superfamily. Proton-dependent oligopeptide transporter (POT/PTR) (TC 2.A.17) family.</text>
</comment>
<dbReference type="InterPro" id="IPR036259">
    <property type="entry name" value="MFS_trans_sf"/>
</dbReference>
<sequence length="194" mass="21590">MPAKRHPDMANQYPQLPCLVPNYQQGTFNVAQAMKMDLQFPSNIQIPVGSISFITVAAITICLPLYDRLLVPALEKITNQEGGFTFLQRIGIGNMFAVLNLLVSGFVERKRRESAISYGTPDGVAPMSVIWLAPQLILLGFVEMFGIVGLIEFYNKQFPNHMRSIGTSLLYLSLSLSSYSSSFVVNVVHKDCHF</sequence>
<keyword evidence="4 6" id="KW-1133">Transmembrane helix</keyword>
<evidence type="ECO:0000256" key="6">
    <source>
        <dbReference type="SAM" id="Phobius"/>
    </source>
</evidence>
<feature type="transmembrane region" description="Helical" evidence="6">
    <location>
        <begin position="86"/>
        <end position="107"/>
    </location>
</feature>
<evidence type="ECO:0000256" key="4">
    <source>
        <dbReference type="ARBA" id="ARBA00022989"/>
    </source>
</evidence>
<dbReference type="InterPro" id="IPR000109">
    <property type="entry name" value="POT_fam"/>
</dbReference>
<evidence type="ECO:0000256" key="3">
    <source>
        <dbReference type="ARBA" id="ARBA00022692"/>
    </source>
</evidence>
<dbReference type="Gene3D" id="1.20.1250.20">
    <property type="entry name" value="MFS general substrate transporter like domains"/>
    <property type="match status" value="1"/>
</dbReference>
<feature type="transmembrane region" description="Helical" evidence="6">
    <location>
        <begin position="128"/>
        <end position="148"/>
    </location>
</feature>
<accession>A0AAV5KD06</accession>